<gene>
    <name evidence="1" type="ORF">LOD99_4374</name>
</gene>
<evidence type="ECO:0000313" key="1">
    <source>
        <dbReference type="EMBL" id="KAI6652589.1"/>
    </source>
</evidence>
<sequence>MQKSSKKRSSSTRIIPAHLRHKFYEKGFKSRYTQKSGNIKDTNILAFIQTFKPLNVSTNALNVKKRNINISQKILKNMRENFGSLPSRYLKRRRIEKLNSQDREQLDKYRNFLDVFREDIENNPLIPQQYAQFINSADSHLYVTNHVYPIEGEMDTLLEQELSFQGDSISSTMDELYSIAIGTHNPVSYQPDLTQRVCPDYSYIPNYTQ</sequence>
<reference evidence="1 2" key="1">
    <citation type="journal article" date="2023" name="BMC Biol.">
        <title>The compact genome of the sponge Oopsacas minuta (Hexactinellida) is lacking key metazoan core genes.</title>
        <authorList>
            <person name="Santini S."/>
            <person name="Schenkelaars Q."/>
            <person name="Jourda C."/>
            <person name="Duchesne M."/>
            <person name="Belahbib H."/>
            <person name="Rocher C."/>
            <person name="Selva M."/>
            <person name="Riesgo A."/>
            <person name="Vervoort M."/>
            <person name="Leys S.P."/>
            <person name="Kodjabachian L."/>
            <person name="Le Bivic A."/>
            <person name="Borchiellini C."/>
            <person name="Claverie J.M."/>
            <person name="Renard E."/>
        </authorList>
    </citation>
    <scope>NUCLEOTIDE SEQUENCE [LARGE SCALE GENOMIC DNA]</scope>
    <source>
        <strain evidence="1">SPO-2</strain>
    </source>
</reference>
<evidence type="ECO:0000313" key="2">
    <source>
        <dbReference type="Proteomes" id="UP001165289"/>
    </source>
</evidence>
<dbReference type="AlphaFoldDB" id="A0AAV7JUG7"/>
<name>A0AAV7JUG7_9METZ</name>
<comment type="caution">
    <text evidence="1">The sequence shown here is derived from an EMBL/GenBank/DDBJ whole genome shotgun (WGS) entry which is preliminary data.</text>
</comment>
<dbReference type="EMBL" id="JAKMXF010000298">
    <property type="protein sequence ID" value="KAI6652589.1"/>
    <property type="molecule type" value="Genomic_DNA"/>
</dbReference>
<dbReference type="Proteomes" id="UP001165289">
    <property type="component" value="Unassembled WGS sequence"/>
</dbReference>
<protein>
    <submittedName>
        <fullName evidence="1">Uncharacterized protein</fullName>
    </submittedName>
</protein>
<organism evidence="1 2">
    <name type="scientific">Oopsacas minuta</name>
    <dbReference type="NCBI Taxonomy" id="111878"/>
    <lineage>
        <taxon>Eukaryota</taxon>
        <taxon>Metazoa</taxon>
        <taxon>Porifera</taxon>
        <taxon>Hexactinellida</taxon>
        <taxon>Hexasterophora</taxon>
        <taxon>Lyssacinosida</taxon>
        <taxon>Leucopsacidae</taxon>
        <taxon>Oopsacas</taxon>
    </lineage>
</organism>
<keyword evidence="2" id="KW-1185">Reference proteome</keyword>
<proteinExistence type="predicted"/>
<accession>A0AAV7JUG7</accession>